<dbReference type="PANTHER" id="PTHR40465">
    <property type="entry name" value="CHROMOSOME 1, WHOLE GENOME SHOTGUN SEQUENCE"/>
    <property type="match status" value="1"/>
</dbReference>
<feature type="transmembrane region" description="Helical" evidence="1">
    <location>
        <begin position="129"/>
        <end position="152"/>
    </location>
</feature>
<name>A0A371DXI6_9APHY</name>
<dbReference type="PANTHER" id="PTHR40465:SF1">
    <property type="entry name" value="DUF6534 DOMAIN-CONTAINING PROTEIN"/>
    <property type="match status" value="1"/>
</dbReference>
<evidence type="ECO:0000313" key="3">
    <source>
        <dbReference type="EMBL" id="RDX57263.1"/>
    </source>
</evidence>
<reference evidence="3 4" key="1">
    <citation type="journal article" date="2018" name="Biotechnol. Biofuels">
        <title>Integrative visual omics of the white-rot fungus Polyporus brumalis exposes the biotechnological potential of its oxidative enzymes for delignifying raw plant biomass.</title>
        <authorList>
            <person name="Miyauchi S."/>
            <person name="Rancon A."/>
            <person name="Drula E."/>
            <person name="Hage H."/>
            <person name="Chaduli D."/>
            <person name="Favel A."/>
            <person name="Grisel S."/>
            <person name="Henrissat B."/>
            <person name="Herpoel-Gimbert I."/>
            <person name="Ruiz-Duenas F.J."/>
            <person name="Chevret D."/>
            <person name="Hainaut M."/>
            <person name="Lin J."/>
            <person name="Wang M."/>
            <person name="Pangilinan J."/>
            <person name="Lipzen A."/>
            <person name="Lesage-Meessen L."/>
            <person name="Navarro D."/>
            <person name="Riley R."/>
            <person name="Grigoriev I.V."/>
            <person name="Zhou S."/>
            <person name="Raouche S."/>
            <person name="Rosso M.N."/>
        </authorList>
    </citation>
    <scope>NUCLEOTIDE SEQUENCE [LARGE SCALE GENOMIC DNA]</scope>
    <source>
        <strain evidence="3 4">BRFM 1820</strain>
    </source>
</reference>
<dbReference type="InterPro" id="IPR045339">
    <property type="entry name" value="DUF6534"/>
</dbReference>
<sequence length="348" mass="38272">MGRHYDDNLGALLIGQMISTFLYGISTLQTYVYLMTFPRDRPELKLWVMLVWGLDSVNVILVCHGLYYWGWGMVVQKTDPATATAHETLAKQSFYVSAVLNLVVASVVQSFFIIRIYKLCQTRLARYTLPSIMSVLVLAHLSLGAEAVVKVISTFKSTSLDSLSSLAYSAALPYTLLALLSDVFLAGTLTLMSRGRVPLSENPRVHSLVHQAVTFLVHRCILLSVAALVRLVVFTVLPWTAWFIATDFIMGKLYANSFVACLNARTMFPSSQCDSAMFTSAPDISVRSNGSVLPASYSPTPRTGRPVSRAISLPEMVFCKHMGAKALIPAPNSIAHREICPCLLATRP</sequence>
<dbReference type="Proteomes" id="UP000256964">
    <property type="component" value="Unassembled WGS sequence"/>
</dbReference>
<dbReference type="STRING" id="139420.A0A371DXI6"/>
<dbReference type="OrthoDB" id="3012488at2759"/>
<feature type="transmembrane region" description="Helical" evidence="1">
    <location>
        <begin position="213"/>
        <end position="233"/>
    </location>
</feature>
<proteinExistence type="predicted"/>
<evidence type="ECO:0000259" key="2">
    <source>
        <dbReference type="Pfam" id="PF20152"/>
    </source>
</evidence>
<dbReference type="EMBL" id="KZ857379">
    <property type="protein sequence ID" value="RDX57263.1"/>
    <property type="molecule type" value="Genomic_DNA"/>
</dbReference>
<feature type="transmembrane region" description="Helical" evidence="1">
    <location>
        <begin position="94"/>
        <end position="117"/>
    </location>
</feature>
<keyword evidence="4" id="KW-1185">Reference proteome</keyword>
<feature type="transmembrane region" description="Helical" evidence="1">
    <location>
        <begin position="12"/>
        <end position="34"/>
    </location>
</feature>
<keyword evidence="1" id="KW-0472">Membrane</keyword>
<organism evidence="3 4">
    <name type="scientific">Lentinus brumalis</name>
    <dbReference type="NCBI Taxonomy" id="2498619"/>
    <lineage>
        <taxon>Eukaryota</taxon>
        <taxon>Fungi</taxon>
        <taxon>Dikarya</taxon>
        <taxon>Basidiomycota</taxon>
        <taxon>Agaricomycotina</taxon>
        <taxon>Agaricomycetes</taxon>
        <taxon>Polyporales</taxon>
        <taxon>Polyporaceae</taxon>
        <taxon>Lentinus</taxon>
    </lineage>
</organism>
<evidence type="ECO:0000256" key="1">
    <source>
        <dbReference type="SAM" id="Phobius"/>
    </source>
</evidence>
<keyword evidence="1" id="KW-0812">Transmembrane</keyword>
<protein>
    <recommendedName>
        <fullName evidence="2">DUF6534 domain-containing protein</fullName>
    </recommendedName>
</protein>
<dbReference type="Pfam" id="PF20152">
    <property type="entry name" value="DUF6534"/>
    <property type="match status" value="1"/>
</dbReference>
<feature type="transmembrane region" description="Helical" evidence="1">
    <location>
        <begin position="172"/>
        <end position="192"/>
    </location>
</feature>
<gene>
    <name evidence="3" type="ORF">OH76DRAFT_1476684</name>
</gene>
<keyword evidence="1" id="KW-1133">Transmembrane helix</keyword>
<evidence type="ECO:0000313" key="4">
    <source>
        <dbReference type="Proteomes" id="UP000256964"/>
    </source>
</evidence>
<dbReference type="AlphaFoldDB" id="A0A371DXI6"/>
<accession>A0A371DXI6</accession>
<feature type="transmembrane region" description="Helical" evidence="1">
    <location>
        <begin position="46"/>
        <end position="69"/>
    </location>
</feature>
<feature type="domain" description="DUF6534" evidence="2">
    <location>
        <begin position="179"/>
        <end position="266"/>
    </location>
</feature>